<organism evidence="3 4">
    <name type="scientific">Ceratitis capitata</name>
    <name type="common">Mediterranean fruit fly</name>
    <name type="synonym">Tephritis capitata</name>
    <dbReference type="NCBI Taxonomy" id="7213"/>
    <lineage>
        <taxon>Eukaryota</taxon>
        <taxon>Metazoa</taxon>
        <taxon>Ecdysozoa</taxon>
        <taxon>Arthropoda</taxon>
        <taxon>Hexapoda</taxon>
        <taxon>Insecta</taxon>
        <taxon>Pterygota</taxon>
        <taxon>Neoptera</taxon>
        <taxon>Endopterygota</taxon>
        <taxon>Diptera</taxon>
        <taxon>Brachycera</taxon>
        <taxon>Muscomorpha</taxon>
        <taxon>Tephritoidea</taxon>
        <taxon>Tephritidae</taxon>
        <taxon>Ceratitis</taxon>
        <taxon>Ceratitis</taxon>
    </lineage>
</organism>
<dbReference type="Proteomes" id="UP000606786">
    <property type="component" value="Unassembled WGS sequence"/>
</dbReference>
<evidence type="ECO:0000259" key="2">
    <source>
        <dbReference type="PROSITE" id="PS50157"/>
    </source>
</evidence>
<evidence type="ECO:0000313" key="4">
    <source>
        <dbReference type="Proteomes" id="UP000606786"/>
    </source>
</evidence>
<keyword evidence="1" id="KW-0862">Zinc</keyword>
<keyword evidence="1" id="KW-0479">Metal-binding</keyword>
<reference evidence="3" key="1">
    <citation type="submission" date="2020-11" db="EMBL/GenBank/DDBJ databases">
        <authorList>
            <person name="Whitehead M."/>
        </authorList>
    </citation>
    <scope>NUCLEOTIDE SEQUENCE</scope>
    <source>
        <strain evidence="3">EGII</strain>
    </source>
</reference>
<dbReference type="InterPro" id="IPR013087">
    <property type="entry name" value="Znf_C2H2_type"/>
</dbReference>
<accession>A0A811UUG9</accession>
<sequence>QQVTPSKPKSYFCASCGKYLAAKHNLMQHIRRHPNGGCVVRTQVCECGKNHLILHQRQHLEAKLTLIAFSTAVKTT</sequence>
<dbReference type="InterPro" id="IPR036236">
    <property type="entry name" value="Znf_C2H2_sf"/>
</dbReference>
<dbReference type="OrthoDB" id="8117402at2759"/>
<dbReference type="EMBL" id="CAJHJT010000023">
    <property type="protein sequence ID" value="CAD7001958.1"/>
    <property type="molecule type" value="Genomic_DNA"/>
</dbReference>
<dbReference type="AlphaFoldDB" id="A0A811UUG9"/>
<comment type="caution">
    <text evidence="3">The sequence shown here is derived from an EMBL/GenBank/DDBJ whole genome shotgun (WGS) entry which is preliminary data.</text>
</comment>
<dbReference type="Gene3D" id="3.30.160.60">
    <property type="entry name" value="Classic Zinc Finger"/>
    <property type="match status" value="1"/>
</dbReference>
<dbReference type="GO" id="GO:0008270">
    <property type="term" value="F:zinc ion binding"/>
    <property type="evidence" value="ECO:0007669"/>
    <property type="project" value="UniProtKB-KW"/>
</dbReference>
<proteinExistence type="predicted"/>
<evidence type="ECO:0000313" key="3">
    <source>
        <dbReference type="EMBL" id="CAD7001958.1"/>
    </source>
</evidence>
<gene>
    <name evidence="3" type="ORF">CCAP1982_LOCUS10445</name>
</gene>
<feature type="non-terminal residue" evidence="3">
    <location>
        <position position="1"/>
    </location>
</feature>
<keyword evidence="1" id="KW-0863">Zinc-finger</keyword>
<protein>
    <submittedName>
        <fullName evidence="3">(Mediterranean fruit fly) hypothetical protein</fullName>
    </submittedName>
</protein>
<name>A0A811UUG9_CERCA</name>
<dbReference type="PROSITE" id="PS00028">
    <property type="entry name" value="ZINC_FINGER_C2H2_1"/>
    <property type="match status" value="1"/>
</dbReference>
<keyword evidence="4" id="KW-1185">Reference proteome</keyword>
<dbReference type="SUPFAM" id="SSF57667">
    <property type="entry name" value="beta-beta-alpha zinc fingers"/>
    <property type="match status" value="1"/>
</dbReference>
<feature type="domain" description="C2H2-type" evidence="2">
    <location>
        <begin position="11"/>
        <end position="33"/>
    </location>
</feature>
<feature type="non-terminal residue" evidence="3">
    <location>
        <position position="76"/>
    </location>
</feature>
<evidence type="ECO:0000256" key="1">
    <source>
        <dbReference type="PROSITE-ProRule" id="PRU00042"/>
    </source>
</evidence>
<dbReference type="PROSITE" id="PS50157">
    <property type="entry name" value="ZINC_FINGER_C2H2_2"/>
    <property type="match status" value="1"/>
</dbReference>